<reference evidence="3" key="1">
    <citation type="submission" date="2018-09" db="EMBL/GenBank/DDBJ databases">
        <title>Genome sequencing of strain 2DFWR-13.</title>
        <authorList>
            <person name="Heo J."/>
            <person name="Kim S.-J."/>
            <person name="Kwon S.-W."/>
        </authorList>
    </citation>
    <scope>NUCLEOTIDE SEQUENCE [LARGE SCALE GENOMIC DNA]</scope>
    <source>
        <strain evidence="3">2DFWR-13</strain>
    </source>
</reference>
<dbReference type="Gene3D" id="3.10.180.10">
    <property type="entry name" value="2,3-Dihydroxybiphenyl 1,2-Dioxygenase, domain 1"/>
    <property type="match status" value="1"/>
</dbReference>
<keyword evidence="3" id="KW-1185">Reference proteome</keyword>
<evidence type="ECO:0000313" key="2">
    <source>
        <dbReference type="EMBL" id="AYF98606.1"/>
    </source>
</evidence>
<evidence type="ECO:0000259" key="1">
    <source>
        <dbReference type="PROSITE" id="PS51819"/>
    </source>
</evidence>
<dbReference type="KEGG" id="lyd:D7I47_10265"/>
<gene>
    <name evidence="2" type="ORF">D7I47_10265</name>
</gene>
<dbReference type="InterPro" id="IPR004360">
    <property type="entry name" value="Glyas_Fos-R_dOase_dom"/>
</dbReference>
<evidence type="ECO:0000313" key="3">
    <source>
        <dbReference type="Proteomes" id="UP000278886"/>
    </source>
</evidence>
<dbReference type="SUPFAM" id="SSF54593">
    <property type="entry name" value="Glyoxalase/Bleomycin resistance protein/Dihydroxybiphenyl dioxygenase"/>
    <property type="match status" value="1"/>
</dbReference>
<dbReference type="PROSITE" id="PS51819">
    <property type="entry name" value="VOC"/>
    <property type="match status" value="1"/>
</dbReference>
<dbReference type="EMBL" id="CP032630">
    <property type="protein sequence ID" value="AYF98606.1"/>
    <property type="molecule type" value="Genomic_DNA"/>
</dbReference>
<dbReference type="OrthoDB" id="9792323at2"/>
<dbReference type="Proteomes" id="UP000278886">
    <property type="component" value="Chromosome"/>
</dbReference>
<organism evidence="2 3">
    <name type="scientific">Protaetiibacter intestinalis</name>
    <dbReference type="NCBI Taxonomy" id="2419774"/>
    <lineage>
        <taxon>Bacteria</taxon>
        <taxon>Bacillati</taxon>
        <taxon>Actinomycetota</taxon>
        <taxon>Actinomycetes</taxon>
        <taxon>Micrococcales</taxon>
        <taxon>Microbacteriaceae</taxon>
        <taxon>Protaetiibacter</taxon>
    </lineage>
</organism>
<protein>
    <submittedName>
        <fullName evidence="2">VOC family protein</fullName>
    </submittedName>
</protein>
<name>A0A387BBT3_9MICO</name>
<accession>A0A387BBT3</accession>
<proteinExistence type="predicted"/>
<dbReference type="InterPro" id="IPR029068">
    <property type="entry name" value="Glyas_Bleomycin-R_OHBP_Dase"/>
</dbReference>
<dbReference type="Pfam" id="PF00903">
    <property type="entry name" value="Glyoxalase"/>
    <property type="match status" value="1"/>
</dbReference>
<dbReference type="RefSeq" id="WP_120762953.1">
    <property type="nucleotide sequence ID" value="NZ_CP032630.1"/>
</dbReference>
<feature type="domain" description="VOC" evidence="1">
    <location>
        <begin position="7"/>
        <end position="122"/>
    </location>
</feature>
<dbReference type="InterPro" id="IPR037523">
    <property type="entry name" value="VOC_core"/>
</dbReference>
<sequence length="122" mass="12969">MMSSGATPSFLALQTRDPEASARFYEQQLGMRRAPQAPPGAVVFPTASIPFAVRLPDEGLDPEAGPAGLGIALWLRAEGVEALHERLAADGVDIVRGPHDTPFGRAIVVRDPAGYRLTLHEG</sequence>
<dbReference type="AlphaFoldDB" id="A0A387BBT3"/>